<sequence length="57" mass="6093">MSKPASLETTPGPVLLPTPEVQQAQQLLARQQLAVAMDRARRAASAGEAAREDVLPR</sequence>
<dbReference type="Proteomes" id="UP000547058">
    <property type="component" value="Unassembled WGS sequence"/>
</dbReference>
<keyword evidence="2" id="KW-1185">Reference proteome</keyword>
<evidence type="ECO:0000313" key="1">
    <source>
        <dbReference type="EMBL" id="MBA8681484.1"/>
    </source>
</evidence>
<organism evidence="1 2">
    <name type="scientific">Stenotrophomonas tumulicola</name>
    <dbReference type="NCBI Taxonomy" id="1685415"/>
    <lineage>
        <taxon>Bacteria</taxon>
        <taxon>Pseudomonadati</taxon>
        <taxon>Pseudomonadota</taxon>
        <taxon>Gammaproteobacteria</taxon>
        <taxon>Lysobacterales</taxon>
        <taxon>Lysobacteraceae</taxon>
        <taxon>Stenotrophomonas</taxon>
    </lineage>
</organism>
<comment type="caution">
    <text evidence="1">The sequence shown here is derived from an EMBL/GenBank/DDBJ whole genome shotgun (WGS) entry which is preliminary data.</text>
</comment>
<proteinExistence type="predicted"/>
<evidence type="ECO:0000313" key="2">
    <source>
        <dbReference type="Proteomes" id="UP000547058"/>
    </source>
</evidence>
<accession>A0A7W3IIB2</accession>
<dbReference type="EMBL" id="JACGXS010000002">
    <property type="protein sequence ID" value="MBA8681484.1"/>
    <property type="molecule type" value="Genomic_DNA"/>
</dbReference>
<dbReference type="RefSeq" id="WP_182338608.1">
    <property type="nucleotide sequence ID" value="NZ_JACGXS010000002.1"/>
</dbReference>
<name>A0A7W3IIB2_9GAMM</name>
<reference evidence="1 2" key="1">
    <citation type="submission" date="2020-08" db="EMBL/GenBank/DDBJ databases">
        <title>Stenotrophomonas tumulicola JCM 30961.</title>
        <authorList>
            <person name="Deng Y."/>
        </authorList>
    </citation>
    <scope>NUCLEOTIDE SEQUENCE [LARGE SCALE GENOMIC DNA]</scope>
    <source>
        <strain evidence="1 2">JCM 30961</strain>
    </source>
</reference>
<protein>
    <submittedName>
        <fullName evidence="1">Uncharacterized protein</fullName>
    </submittedName>
</protein>
<dbReference type="AlphaFoldDB" id="A0A7W3IIB2"/>
<gene>
    <name evidence="1" type="ORF">H4O11_06630</name>
</gene>